<protein>
    <recommendedName>
        <fullName evidence="4">ABC transporter permease</fullName>
    </recommendedName>
</protein>
<evidence type="ECO:0000256" key="1">
    <source>
        <dbReference type="SAM" id="Phobius"/>
    </source>
</evidence>
<keyword evidence="1" id="KW-0472">Membrane</keyword>
<accession>A0ABD5ZEL3</accession>
<evidence type="ECO:0000313" key="3">
    <source>
        <dbReference type="Proteomes" id="UP001596481"/>
    </source>
</evidence>
<keyword evidence="1" id="KW-0812">Transmembrane</keyword>
<comment type="caution">
    <text evidence="2">The sequence shown here is derived from an EMBL/GenBank/DDBJ whole genome shotgun (WGS) entry which is preliminary data.</text>
</comment>
<proteinExistence type="predicted"/>
<dbReference type="Proteomes" id="UP001596481">
    <property type="component" value="Unassembled WGS sequence"/>
</dbReference>
<organism evidence="2 3">
    <name type="scientific">Haloferax namakaokahaiae</name>
    <dbReference type="NCBI Taxonomy" id="1748331"/>
    <lineage>
        <taxon>Archaea</taxon>
        <taxon>Methanobacteriati</taxon>
        <taxon>Methanobacteriota</taxon>
        <taxon>Stenosarchaea group</taxon>
        <taxon>Halobacteria</taxon>
        <taxon>Halobacteriales</taxon>
        <taxon>Haloferacaceae</taxon>
        <taxon>Haloferax</taxon>
    </lineage>
</organism>
<feature type="transmembrane region" description="Helical" evidence="1">
    <location>
        <begin position="12"/>
        <end position="34"/>
    </location>
</feature>
<evidence type="ECO:0000313" key="2">
    <source>
        <dbReference type="EMBL" id="MFC7203737.1"/>
    </source>
</evidence>
<dbReference type="AlphaFoldDB" id="A0ABD5ZEL3"/>
<gene>
    <name evidence="2" type="ORF">ACFQJC_09435</name>
</gene>
<dbReference type="RefSeq" id="WP_390223073.1">
    <property type="nucleotide sequence ID" value="NZ_JBHTAA010000005.1"/>
</dbReference>
<reference evidence="2 3" key="1">
    <citation type="journal article" date="2019" name="Int. J. Syst. Evol. Microbiol.">
        <title>The Global Catalogue of Microorganisms (GCM) 10K type strain sequencing project: providing services to taxonomists for standard genome sequencing and annotation.</title>
        <authorList>
            <consortium name="The Broad Institute Genomics Platform"/>
            <consortium name="The Broad Institute Genome Sequencing Center for Infectious Disease"/>
            <person name="Wu L."/>
            <person name="Ma J."/>
        </authorList>
    </citation>
    <scope>NUCLEOTIDE SEQUENCE [LARGE SCALE GENOMIC DNA]</scope>
    <source>
        <strain evidence="2 3">DSM 29988</strain>
    </source>
</reference>
<keyword evidence="1" id="KW-1133">Transmembrane helix</keyword>
<dbReference type="EMBL" id="JBHTAA010000005">
    <property type="protein sequence ID" value="MFC7203737.1"/>
    <property type="molecule type" value="Genomic_DNA"/>
</dbReference>
<name>A0ABD5ZEL3_9EURY</name>
<dbReference type="Pfam" id="PF24352">
    <property type="entry name" value="DUF7512"/>
    <property type="match status" value="1"/>
</dbReference>
<sequence length="49" mass="5120">MFGIETLTGSTQAVALVGLVLVEAMLLYVGYGALTRALSPTIHNLIGDE</sequence>
<keyword evidence="3" id="KW-1185">Reference proteome</keyword>
<dbReference type="InterPro" id="IPR055934">
    <property type="entry name" value="DUF7512"/>
</dbReference>
<evidence type="ECO:0008006" key="4">
    <source>
        <dbReference type="Google" id="ProtNLM"/>
    </source>
</evidence>